<dbReference type="OrthoDB" id="977141at2"/>
<proteinExistence type="predicted"/>
<dbReference type="AlphaFoldDB" id="A0A1Q5PIV5"/>
<keyword evidence="3" id="KW-1185">Reference proteome</keyword>
<dbReference type="Proteomes" id="UP000186551">
    <property type="component" value="Unassembled WGS sequence"/>
</dbReference>
<dbReference type="EMBL" id="LVWA01000002">
    <property type="protein sequence ID" value="OKL42148.1"/>
    <property type="molecule type" value="Genomic_DNA"/>
</dbReference>
<organism evidence="2 3">
    <name type="scientific">Pontibacter flavimaris</name>
    <dbReference type="NCBI Taxonomy" id="1797110"/>
    <lineage>
        <taxon>Bacteria</taxon>
        <taxon>Pseudomonadati</taxon>
        <taxon>Bacteroidota</taxon>
        <taxon>Cytophagia</taxon>
        <taxon>Cytophagales</taxon>
        <taxon>Hymenobacteraceae</taxon>
        <taxon>Pontibacter</taxon>
    </lineage>
</organism>
<feature type="domain" description="Outer membrane protein beta-barrel" evidence="1">
    <location>
        <begin position="78"/>
        <end position="247"/>
    </location>
</feature>
<gene>
    <name evidence="2" type="ORF">A3841_09160</name>
</gene>
<sequence length="275" mass="31011">MGTSGIKYKYGLTVGQVEGAIVNLKRRIASYVYPTYIYTLPEVDAAGGQAKYTIQNKLYRMKKVFLALFVLLIAWQAQAQDNFVPELSVGLKGGVNYSRFNFDPEIDQEFLQGYTAGVVLRHVAHPRVGIQVEVNYVERGWRALSDTGGSYTRNLNYLELPFLTHVTIGNRNTRFIINFGPYASYLLSGDEGNEQQGVDEEPDFQYRSLDSEFLYGLSMGLGMVQKTSFGSFQLEGRLTHSLNNVFERNLAAISSKSQSISITLSYLRDFKLKKK</sequence>
<name>A0A1Q5PIV5_9BACT</name>
<evidence type="ECO:0000259" key="1">
    <source>
        <dbReference type="Pfam" id="PF13568"/>
    </source>
</evidence>
<comment type="caution">
    <text evidence="2">The sequence shown here is derived from an EMBL/GenBank/DDBJ whole genome shotgun (WGS) entry which is preliminary data.</text>
</comment>
<dbReference type="Pfam" id="PF13568">
    <property type="entry name" value="OMP_b-brl_2"/>
    <property type="match status" value="1"/>
</dbReference>
<reference evidence="2 3" key="1">
    <citation type="submission" date="2016-03" db="EMBL/GenBank/DDBJ databases">
        <title>Genome sequence of Pontibacter sp. nov., of the family cytophagaceae, isolated from marine sediment of the Yellow Sea, China.</title>
        <authorList>
            <person name="Zhang G."/>
            <person name="Zhang R."/>
        </authorList>
    </citation>
    <scope>NUCLEOTIDE SEQUENCE [LARGE SCALE GENOMIC DNA]</scope>
    <source>
        <strain evidence="2 3">S10-8</strain>
    </source>
</reference>
<protein>
    <recommendedName>
        <fullName evidence="1">Outer membrane protein beta-barrel domain-containing protein</fullName>
    </recommendedName>
</protein>
<evidence type="ECO:0000313" key="3">
    <source>
        <dbReference type="Proteomes" id="UP000186551"/>
    </source>
</evidence>
<evidence type="ECO:0000313" key="2">
    <source>
        <dbReference type="EMBL" id="OKL42148.1"/>
    </source>
</evidence>
<dbReference type="STRING" id="1797110.A3841_09160"/>
<dbReference type="InterPro" id="IPR025665">
    <property type="entry name" value="Beta-barrel_OMP_2"/>
</dbReference>
<accession>A0A1Q5PIV5</accession>